<dbReference type="AlphaFoldDB" id="A0A2P5C716"/>
<evidence type="ECO:0000313" key="1">
    <source>
        <dbReference type="EMBL" id="PON56827.1"/>
    </source>
</evidence>
<reference evidence="2" key="1">
    <citation type="submission" date="2016-06" db="EMBL/GenBank/DDBJ databases">
        <title>Parallel loss of symbiosis genes in relatives of nitrogen-fixing non-legume Parasponia.</title>
        <authorList>
            <person name="Van Velzen R."/>
            <person name="Holmer R."/>
            <person name="Bu F."/>
            <person name="Rutten L."/>
            <person name="Van Zeijl A."/>
            <person name="Liu W."/>
            <person name="Santuari L."/>
            <person name="Cao Q."/>
            <person name="Sharma T."/>
            <person name="Shen D."/>
            <person name="Roswanjaya Y."/>
            <person name="Wardhani T."/>
            <person name="Kalhor M.S."/>
            <person name="Jansen J."/>
            <person name="Van den Hoogen J."/>
            <person name="Gungor B."/>
            <person name="Hartog M."/>
            <person name="Hontelez J."/>
            <person name="Verver J."/>
            <person name="Yang W.-C."/>
            <person name="Schijlen E."/>
            <person name="Repin R."/>
            <person name="Schilthuizen M."/>
            <person name="Schranz E."/>
            <person name="Heidstra R."/>
            <person name="Miyata K."/>
            <person name="Fedorova E."/>
            <person name="Kohlen W."/>
            <person name="Bisseling T."/>
            <person name="Smit S."/>
            <person name="Geurts R."/>
        </authorList>
    </citation>
    <scope>NUCLEOTIDE SEQUENCE [LARGE SCALE GENOMIC DNA]</scope>
    <source>
        <strain evidence="2">cv. WU1-14</strain>
    </source>
</reference>
<dbReference type="EMBL" id="JXTB01000167">
    <property type="protein sequence ID" value="PON56827.1"/>
    <property type="molecule type" value="Genomic_DNA"/>
</dbReference>
<evidence type="ECO:0000313" key="2">
    <source>
        <dbReference type="Proteomes" id="UP000237105"/>
    </source>
</evidence>
<proteinExistence type="predicted"/>
<comment type="caution">
    <text evidence="1">The sequence shown here is derived from an EMBL/GenBank/DDBJ whole genome shotgun (WGS) entry which is preliminary data.</text>
</comment>
<sequence length="65" mass="7167">REKERVRENRATTGGIPCSFMAAEGEIPMTVDVQSKRRKVSSGLSAHLSLGIKKCPQIGSFNRLH</sequence>
<organism evidence="1 2">
    <name type="scientific">Parasponia andersonii</name>
    <name type="common">Sponia andersonii</name>
    <dbReference type="NCBI Taxonomy" id="3476"/>
    <lineage>
        <taxon>Eukaryota</taxon>
        <taxon>Viridiplantae</taxon>
        <taxon>Streptophyta</taxon>
        <taxon>Embryophyta</taxon>
        <taxon>Tracheophyta</taxon>
        <taxon>Spermatophyta</taxon>
        <taxon>Magnoliopsida</taxon>
        <taxon>eudicotyledons</taxon>
        <taxon>Gunneridae</taxon>
        <taxon>Pentapetalae</taxon>
        <taxon>rosids</taxon>
        <taxon>fabids</taxon>
        <taxon>Rosales</taxon>
        <taxon>Cannabaceae</taxon>
        <taxon>Parasponia</taxon>
    </lineage>
</organism>
<name>A0A2P5C716_PARAD</name>
<dbReference type="Proteomes" id="UP000237105">
    <property type="component" value="Unassembled WGS sequence"/>
</dbReference>
<feature type="non-terminal residue" evidence="1">
    <location>
        <position position="1"/>
    </location>
</feature>
<gene>
    <name evidence="1" type="ORF">PanWU01x14_178700</name>
</gene>
<keyword evidence="2" id="KW-1185">Reference proteome</keyword>
<protein>
    <submittedName>
        <fullName evidence="1">Uncharacterized protein</fullName>
    </submittedName>
</protein>
<feature type="non-terminal residue" evidence="1">
    <location>
        <position position="65"/>
    </location>
</feature>
<accession>A0A2P5C716</accession>